<dbReference type="GeneID" id="7836714"/>
<dbReference type="EMBL" id="GG662299">
    <property type="protein sequence ID" value="EAS06293.2"/>
    <property type="molecule type" value="Genomic_DNA"/>
</dbReference>
<dbReference type="SUPFAM" id="SSF50978">
    <property type="entry name" value="WD40 repeat-like"/>
    <property type="match status" value="1"/>
</dbReference>
<dbReference type="RefSeq" id="XP_001026538.2">
    <property type="nucleotide sequence ID" value="XM_001026538.3"/>
</dbReference>
<dbReference type="Gene3D" id="2.130.10.10">
    <property type="entry name" value="YVTN repeat-like/Quinoprotein amine dehydrogenase"/>
    <property type="match status" value="1"/>
</dbReference>
<name>I7MMS1_TETTS</name>
<reference evidence="2" key="1">
    <citation type="journal article" date="2006" name="PLoS Biol.">
        <title>Macronuclear genome sequence of the ciliate Tetrahymena thermophila, a model eukaryote.</title>
        <authorList>
            <person name="Eisen J.A."/>
            <person name="Coyne R.S."/>
            <person name="Wu M."/>
            <person name="Wu D."/>
            <person name="Thiagarajan M."/>
            <person name="Wortman J.R."/>
            <person name="Badger J.H."/>
            <person name="Ren Q."/>
            <person name="Amedeo P."/>
            <person name="Jones K.M."/>
            <person name="Tallon L.J."/>
            <person name="Delcher A.L."/>
            <person name="Salzberg S.L."/>
            <person name="Silva J.C."/>
            <person name="Haas B.J."/>
            <person name="Majoros W.H."/>
            <person name="Farzad M."/>
            <person name="Carlton J.M."/>
            <person name="Smith R.K. Jr."/>
            <person name="Garg J."/>
            <person name="Pearlman R.E."/>
            <person name="Karrer K.M."/>
            <person name="Sun L."/>
            <person name="Manning G."/>
            <person name="Elde N.C."/>
            <person name="Turkewitz A.P."/>
            <person name="Asai D.J."/>
            <person name="Wilkes D.E."/>
            <person name="Wang Y."/>
            <person name="Cai H."/>
            <person name="Collins K."/>
            <person name="Stewart B.A."/>
            <person name="Lee S.R."/>
            <person name="Wilamowska K."/>
            <person name="Weinberg Z."/>
            <person name="Ruzzo W.L."/>
            <person name="Wloga D."/>
            <person name="Gaertig J."/>
            <person name="Frankel J."/>
            <person name="Tsao C.-C."/>
            <person name="Gorovsky M.A."/>
            <person name="Keeling P.J."/>
            <person name="Waller R.F."/>
            <person name="Patron N.J."/>
            <person name="Cherry J.M."/>
            <person name="Stover N.A."/>
            <person name="Krieger C.J."/>
            <person name="del Toro C."/>
            <person name="Ryder H.F."/>
            <person name="Williamson S.C."/>
            <person name="Barbeau R.A."/>
            <person name="Hamilton E.P."/>
            <person name="Orias E."/>
        </authorList>
    </citation>
    <scope>NUCLEOTIDE SEQUENCE [LARGE SCALE GENOMIC DNA]</scope>
    <source>
        <strain evidence="2">SB210</strain>
    </source>
</reference>
<evidence type="ECO:0000313" key="2">
    <source>
        <dbReference type="Proteomes" id="UP000009168"/>
    </source>
</evidence>
<dbReference type="InterPro" id="IPR036322">
    <property type="entry name" value="WD40_repeat_dom_sf"/>
</dbReference>
<accession>I7MMS1</accession>
<dbReference type="AlphaFoldDB" id="I7MMS1"/>
<proteinExistence type="predicted"/>
<dbReference type="Proteomes" id="UP000009168">
    <property type="component" value="Unassembled WGS sequence"/>
</dbReference>
<dbReference type="HOGENOM" id="CLU_798072_0_0_1"/>
<evidence type="ECO:0000313" key="1">
    <source>
        <dbReference type="EMBL" id="EAS06293.2"/>
    </source>
</evidence>
<gene>
    <name evidence="1" type="ORF">TTHERM_00329730</name>
</gene>
<dbReference type="InterPro" id="IPR015943">
    <property type="entry name" value="WD40/YVTN_repeat-like_dom_sf"/>
</dbReference>
<protein>
    <recommendedName>
        <fullName evidence="3">WD domain, G-beta repeat protein</fullName>
    </recommendedName>
</protein>
<organism evidence="1 2">
    <name type="scientific">Tetrahymena thermophila (strain SB210)</name>
    <dbReference type="NCBI Taxonomy" id="312017"/>
    <lineage>
        <taxon>Eukaryota</taxon>
        <taxon>Sar</taxon>
        <taxon>Alveolata</taxon>
        <taxon>Ciliophora</taxon>
        <taxon>Intramacronucleata</taxon>
        <taxon>Oligohymenophorea</taxon>
        <taxon>Hymenostomatida</taxon>
        <taxon>Tetrahymenina</taxon>
        <taxon>Tetrahymenidae</taxon>
        <taxon>Tetrahymena</taxon>
    </lineage>
</organism>
<keyword evidence="2" id="KW-1185">Reference proteome</keyword>
<dbReference type="KEGG" id="tet:TTHERM_00329730"/>
<dbReference type="InParanoid" id="I7MMS1"/>
<evidence type="ECO:0008006" key="3">
    <source>
        <dbReference type="Google" id="ProtNLM"/>
    </source>
</evidence>
<sequence length="348" mass="41076">MMLKKKAHQSFNQFYCYEQKFRQENAHMQEGKRPISKRWSVLNNINNIISIDDNIIATSNTVSYEVRFWDINTKNLVYVLHQCHGWVRRILYSNKSKRLFILLSPNTMLIYKKDHSSIEFSLQQQVLLNSRCEILYSKNLVYYAGENSEIGVINLNNKKRLNQNFLNKPILSLEKWNNYIIAGSELDITFCSKINLQQEKIIEKAHSSSIHILKIMKQTMYNTDVLFSGSYDRTCKLWNPFTLELIKVLDFSADLIQVINTNQLLVHPFQFSKAYHSILLFDVNNAYNTHLLPFSEVKYISSFYYIQNQMMFIIGFKNNTFEVFQALNKKQNNKKRAQNLQKILACQL</sequence>